<evidence type="ECO:0000256" key="3">
    <source>
        <dbReference type="SAM" id="MobiDB-lite"/>
    </source>
</evidence>
<accession>A0A552ED79</accession>
<keyword evidence="2" id="KW-1277">Toxin-antitoxin system</keyword>
<dbReference type="InterPro" id="IPR011067">
    <property type="entry name" value="Plasmid_toxin/cell-grow_inhib"/>
</dbReference>
<gene>
    <name evidence="4" type="ORF">EWV92_18610</name>
</gene>
<evidence type="ECO:0000313" key="4">
    <source>
        <dbReference type="EMBL" id="TRU32458.1"/>
    </source>
</evidence>
<dbReference type="InterPro" id="IPR003477">
    <property type="entry name" value="PemK-like"/>
</dbReference>
<comment type="similarity">
    <text evidence="1">Belongs to the PemK/MazF family.</text>
</comment>
<protein>
    <submittedName>
        <fullName evidence="4">Type II toxin-antitoxin system PemK/MazF family toxin</fullName>
    </submittedName>
</protein>
<dbReference type="GO" id="GO:0003677">
    <property type="term" value="F:DNA binding"/>
    <property type="evidence" value="ECO:0007669"/>
    <property type="project" value="InterPro"/>
</dbReference>
<feature type="region of interest" description="Disordered" evidence="3">
    <location>
        <begin position="117"/>
        <end position="141"/>
    </location>
</feature>
<dbReference type="SUPFAM" id="SSF50118">
    <property type="entry name" value="Cell growth inhibitor/plasmid maintenance toxic component"/>
    <property type="match status" value="1"/>
</dbReference>
<dbReference type="AlphaFoldDB" id="A0A552ED79"/>
<reference evidence="4 5" key="1">
    <citation type="submission" date="2019-01" db="EMBL/GenBank/DDBJ databases">
        <title>Coherence of Microcystis species and biogeography revealed through population genomics.</title>
        <authorList>
            <person name="Perez-Carrascal O.M."/>
            <person name="Terrat Y."/>
            <person name="Giani A."/>
            <person name="Fortin N."/>
            <person name="Tromas N."/>
            <person name="Shapiro B.J."/>
        </authorList>
    </citation>
    <scope>NUCLEOTIDE SEQUENCE [LARGE SCALE GENOMIC DNA]</scope>
    <source>
        <strain evidence="4">Ma_MB_S_20031200_S102</strain>
    </source>
</reference>
<evidence type="ECO:0000313" key="5">
    <source>
        <dbReference type="Proteomes" id="UP000317708"/>
    </source>
</evidence>
<dbReference type="EMBL" id="SFBI01000168">
    <property type="protein sequence ID" value="TRU32458.1"/>
    <property type="molecule type" value="Genomic_DNA"/>
</dbReference>
<organism evidence="4 5">
    <name type="scientific">Microcystis aeruginosa Ma_MB_S_20031200_S102</name>
    <dbReference type="NCBI Taxonomy" id="2486254"/>
    <lineage>
        <taxon>Bacteria</taxon>
        <taxon>Bacillati</taxon>
        <taxon>Cyanobacteriota</taxon>
        <taxon>Cyanophyceae</taxon>
        <taxon>Oscillatoriophycideae</taxon>
        <taxon>Chroococcales</taxon>
        <taxon>Microcystaceae</taxon>
        <taxon>Microcystis</taxon>
    </lineage>
</organism>
<evidence type="ECO:0000256" key="2">
    <source>
        <dbReference type="ARBA" id="ARBA00022649"/>
    </source>
</evidence>
<sequence length="141" mass="16228">MNQVSIFYKKGDVVYAPFPYQDNPEEEKERPVLILAPVLAGEGFICAYITSNSNKRSGMIEIKRRDFKEGHLDDEYKASYVRPDCISTIDRELFRRKCGTLRDEVVDAIIQTLIELLQKPPQSPPSPKSIERPPKPKKKNF</sequence>
<dbReference type="Pfam" id="PF02452">
    <property type="entry name" value="PemK_toxin"/>
    <property type="match status" value="1"/>
</dbReference>
<evidence type="ECO:0000256" key="1">
    <source>
        <dbReference type="ARBA" id="ARBA00007521"/>
    </source>
</evidence>
<proteinExistence type="inferred from homology"/>
<comment type="caution">
    <text evidence="4">The sequence shown here is derived from an EMBL/GenBank/DDBJ whole genome shotgun (WGS) entry which is preliminary data.</text>
</comment>
<name>A0A552ED79_MICAE</name>
<dbReference type="Proteomes" id="UP000317708">
    <property type="component" value="Unassembled WGS sequence"/>
</dbReference>
<dbReference type="Gene3D" id="2.30.30.110">
    <property type="match status" value="1"/>
</dbReference>